<feature type="domain" description="S5 DRBM" evidence="7">
    <location>
        <begin position="265"/>
        <end position="328"/>
    </location>
</feature>
<reference evidence="8 9" key="1">
    <citation type="journal article" date="2024" name="Commun. Biol.">
        <title>Comparative genomic analysis of thermophilic fungi reveals convergent evolutionary adaptations and gene losses.</title>
        <authorList>
            <person name="Steindorff A.S."/>
            <person name="Aguilar-Pontes M.V."/>
            <person name="Robinson A.J."/>
            <person name="Andreopoulos B."/>
            <person name="LaButti K."/>
            <person name="Kuo A."/>
            <person name="Mondo S."/>
            <person name="Riley R."/>
            <person name="Otillar R."/>
            <person name="Haridas S."/>
            <person name="Lipzen A."/>
            <person name="Grimwood J."/>
            <person name="Schmutz J."/>
            <person name="Clum A."/>
            <person name="Reid I.D."/>
            <person name="Moisan M.C."/>
            <person name="Butler G."/>
            <person name="Nguyen T.T.M."/>
            <person name="Dewar K."/>
            <person name="Conant G."/>
            <person name="Drula E."/>
            <person name="Henrissat B."/>
            <person name="Hansel C."/>
            <person name="Singer S."/>
            <person name="Hutchinson M.I."/>
            <person name="de Vries R.P."/>
            <person name="Natvig D.O."/>
            <person name="Powell A.J."/>
            <person name="Tsang A."/>
            <person name="Grigoriev I.V."/>
        </authorList>
    </citation>
    <scope>NUCLEOTIDE SEQUENCE [LARGE SCALE GENOMIC DNA]</scope>
    <source>
        <strain evidence="8 9">CBS 494.80</strain>
    </source>
</reference>
<evidence type="ECO:0000256" key="2">
    <source>
        <dbReference type="ARBA" id="ARBA00022980"/>
    </source>
</evidence>
<feature type="compositionally biased region" description="Basic and acidic residues" evidence="6">
    <location>
        <begin position="139"/>
        <end position="161"/>
    </location>
</feature>
<keyword evidence="2 4" id="KW-0689">Ribosomal protein</keyword>
<dbReference type="InterPro" id="IPR020568">
    <property type="entry name" value="Ribosomal_Su5_D2-typ_SF"/>
</dbReference>
<keyword evidence="9" id="KW-1185">Reference proteome</keyword>
<evidence type="ECO:0000256" key="6">
    <source>
        <dbReference type="SAM" id="MobiDB-lite"/>
    </source>
</evidence>
<comment type="similarity">
    <text evidence="1 5">Belongs to the universal ribosomal protein uS5 family.</text>
</comment>
<dbReference type="Gene3D" id="3.30.230.10">
    <property type="match status" value="1"/>
</dbReference>
<feature type="compositionally biased region" description="Basic and acidic residues" evidence="6">
    <location>
        <begin position="218"/>
        <end position="245"/>
    </location>
</feature>
<dbReference type="SUPFAM" id="SSF54211">
    <property type="entry name" value="Ribosomal protein S5 domain 2-like"/>
    <property type="match status" value="1"/>
</dbReference>
<evidence type="ECO:0000256" key="3">
    <source>
        <dbReference type="ARBA" id="ARBA00023274"/>
    </source>
</evidence>
<sequence>MPTLRPRIQCRNFHASPNLSERIRPKKLTKASGSNRRPINEVFKKYSQEEKVLLAKKYTPEQIQAIEAGEKAVSAEDLNSHGVIRTDLGALPYLDDFSQTRPVLDRKARWNGPVDPNARPMTYEEMERNWDEVEEQYKRERDEEWARNPPTKLEEEHKQKMQDLGAKPGEEMPLRESLSRLDIMKIEDRLSSFTGADGRPIPREQEIDYSAPGLPKKFMTESGHKLESSKSEAELEKEADPRDPDGLYNRLIKQTGLTLDEIYGYKIKILVRHRVVNMTRLGRVMSVYVLAVAGNEHGVLGIGEAKGQEQEETQQNARIAAIRNMQPIPRYEERTIFGDVNGKVSATEVTLMARPPGFGLRCQHLIFEMARAAGIHDLAAKVPRSRNKMNTVKAAYQAMLKQRIPDEIARGRGKKLIDVRKVYYGGRT</sequence>
<dbReference type="PROSITE" id="PS50881">
    <property type="entry name" value="S5_DSRBD"/>
    <property type="match status" value="1"/>
</dbReference>
<accession>A0ABR4CJ86</accession>
<dbReference type="Pfam" id="PF00333">
    <property type="entry name" value="Ribosomal_S5"/>
    <property type="match status" value="1"/>
</dbReference>
<comment type="caution">
    <text evidence="8">The sequence shown here is derived from an EMBL/GenBank/DDBJ whole genome shotgun (WGS) entry which is preliminary data.</text>
</comment>
<dbReference type="Pfam" id="PF03719">
    <property type="entry name" value="Ribosomal_S5_C"/>
    <property type="match status" value="1"/>
</dbReference>
<dbReference type="InterPro" id="IPR005324">
    <property type="entry name" value="Ribosomal_uS5_C"/>
</dbReference>
<dbReference type="Proteomes" id="UP001595075">
    <property type="component" value="Unassembled WGS sequence"/>
</dbReference>
<dbReference type="PANTHER" id="PTHR48277">
    <property type="entry name" value="MITOCHONDRIAL RIBOSOMAL PROTEIN S5"/>
    <property type="match status" value="1"/>
</dbReference>
<dbReference type="Gene3D" id="3.30.160.20">
    <property type="match status" value="1"/>
</dbReference>
<dbReference type="SUPFAM" id="SSF54768">
    <property type="entry name" value="dsRNA-binding domain-like"/>
    <property type="match status" value="1"/>
</dbReference>
<dbReference type="InterPro" id="IPR014721">
    <property type="entry name" value="Ribsml_uS5_D2-typ_fold_subgr"/>
</dbReference>
<evidence type="ECO:0000256" key="4">
    <source>
        <dbReference type="PROSITE-ProRule" id="PRU00268"/>
    </source>
</evidence>
<organism evidence="8 9">
    <name type="scientific">Oculimacula yallundae</name>
    <dbReference type="NCBI Taxonomy" id="86028"/>
    <lineage>
        <taxon>Eukaryota</taxon>
        <taxon>Fungi</taxon>
        <taxon>Dikarya</taxon>
        <taxon>Ascomycota</taxon>
        <taxon>Pezizomycotina</taxon>
        <taxon>Leotiomycetes</taxon>
        <taxon>Helotiales</taxon>
        <taxon>Ploettnerulaceae</taxon>
        <taxon>Oculimacula</taxon>
    </lineage>
</organism>
<feature type="region of interest" description="Disordered" evidence="6">
    <location>
        <begin position="139"/>
        <end position="172"/>
    </location>
</feature>
<evidence type="ECO:0000313" key="9">
    <source>
        <dbReference type="Proteomes" id="UP001595075"/>
    </source>
</evidence>
<protein>
    <recommendedName>
        <fullName evidence="7">S5 DRBM domain-containing protein</fullName>
    </recommendedName>
</protein>
<feature type="region of interest" description="Disordered" evidence="6">
    <location>
        <begin position="218"/>
        <end position="246"/>
    </location>
</feature>
<evidence type="ECO:0000259" key="7">
    <source>
        <dbReference type="PROSITE" id="PS50881"/>
    </source>
</evidence>
<evidence type="ECO:0000256" key="5">
    <source>
        <dbReference type="RuleBase" id="RU003823"/>
    </source>
</evidence>
<dbReference type="EMBL" id="JAZHXI010000007">
    <property type="protein sequence ID" value="KAL2069557.1"/>
    <property type="molecule type" value="Genomic_DNA"/>
</dbReference>
<evidence type="ECO:0000313" key="8">
    <source>
        <dbReference type="EMBL" id="KAL2069557.1"/>
    </source>
</evidence>
<proteinExistence type="inferred from homology"/>
<dbReference type="PANTHER" id="PTHR48277:SF1">
    <property type="entry name" value="MITOCHONDRIAL RIBOSOMAL PROTEIN S5"/>
    <property type="match status" value="1"/>
</dbReference>
<dbReference type="InterPro" id="IPR000851">
    <property type="entry name" value="Ribosomal_uS5"/>
</dbReference>
<dbReference type="InterPro" id="IPR013810">
    <property type="entry name" value="Ribosomal_uS5_N"/>
</dbReference>
<name>A0ABR4CJ86_9HELO</name>
<evidence type="ECO:0000256" key="1">
    <source>
        <dbReference type="ARBA" id="ARBA00008945"/>
    </source>
</evidence>
<keyword evidence="3 4" id="KW-0687">Ribonucleoprotein</keyword>
<gene>
    <name evidence="8" type="ORF">VTL71DRAFT_14236</name>
</gene>